<sequence length="593" mass="67691">MKKYIIILLGLTILFSACEKLDQVPESTATRDAIFGNETGLMLYTNSFYDILPTAGDIHRSDEMSDYAARTQVPDFLREGAFGPRQSSGWNWEQLRNVNYFIENCTDPRVSETARRNYIGIARFFRAWFYFDKVKRFGDVPWINKTFQVNDPDLFKGRDSRTLVMDSVLADLDYAAANITAANDNSRSLISKNVAYAFKSRVCLFEGTYRKYHDELNLASTSEKWLTEAVNAAEKVINTGGYSLYNGLGTDKSYRQLFTSTTPVTSEVLLSVVMDANLSVFNDANWWWTSATYGSRVSFIRTFVNTYLSSDGTPFTSKPGYETMTFMEEVKNRDKRLQQTIRMGDYKRVNGGSTEPAPPVFSYTYTGYQPIKWTLDDVYYDGGSRNINSICVIRLAEVLLNYAEAKAELKSFGIDFTTADWTTTIGALRTRAGLANANSLPTTIDPYLEQNYFPDIMDPVLMEIRRERGIELALEGFRFYDLVRWKLGKLMEQTWNGFYVPALNQPMDLNEDGILDVCFYKEKPATQIAGVTYVNVAETISNGPNPQRLSHDTYGELTWLNNVPRKWETKHYLYPIPENDKLLNPELGQNPGW</sequence>
<keyword evidence="8" id="KW-1185">Reference proteome</keyword>
<keyword evidence="5" id="KW-0998">Cell outer membrane</keyword>
<dbReference type="InterPro" id="IPR041662">
    <property type="entry name" value="SusD-like_2"/>
</dbReference>
<dbReference type="Pfam" id="PF12771">
    <property type="entry name" value="SusD-like_2"/>
    <property type="match status" value="1"/>
</dbReference>
<evidence type="ECO:0000313" key="7">
    <source>
        <dbReference type="EMBL" id="MDJ1493587.1"/>
    </source>
</evidence>
<evidence type="ECO:0000313" key="8">
    <source>
        <dbReference type="Proteomes" id="UP001228581"/>
    </source>
</evidence>
<keyword evidence="3" id="KW-0732">Signal</keyword>
<protein>
    <submittedName>
        <fullName evidence="7">RagB/SusD family nutrient uptake outer membrane protein</fullName>
    </submittedName>
</protein>
<keyword evidence="4" id="KW-0472">Membrane</keyword>
<proteinExistence type="inferred from homology"/>
<reference evidence="7 8" key="1">
    <citation type="submission" date="2023-05" db="EMBL/GenBank/DDBJ databases">
        <authorList>
            <person name="Zhang X."/>
        </authorList>
    </citation>
    <scope>NUCLEOTIDE SEQUENCE [LARGE SCALE GENOMIC DNA]</scope>
    <source>
        <strain evidence="7 8">DM2B3-1</strain>
    </source>
</reference>
<comment type="subcellular location">
    <subcellularLocation>
        <location evidence="1">Cell outer membrane</location>
    </subcellularLocation>
</comment>
<evidence type="ECO:0000256" key="1">
    <source>
        <dbReference type="ARBA" id="ARBA00004442"/>
    </source>
</evidence>
<dbReference type="Gene3D" id="1.25.40.390">
    <property type="match status" value="1"/>
</dbReference>
<evidence type="ECO:0000259" key="6">
    <source>
        <dbReference type="Pfam" id="PF07980"/>
    </source>
</evidence>
<evidence type="ECO:0000256" key="4">
    <source>
        <dbReference type="ARBA" id="ARBA00023136"/>
    </source>
</evidence>
<accession>A0ABT7CIQ3</accession>
<organism evidence="7 8">
    <name type="scientific">Xanthocytophaga flava</name>
    <dbReference type="NCBI Taxonomy" id="3048013"/>
    <lineage>
        <taxon>Bacteria</taxon>
        <taxon>Pseudomonadati</taxon>
        <taxon>Bacteroidota</taxon>
        <taxon>Cytophagia</taxon>
        <taxon>Cytophagales</taxon>
        <taxon>Rhodocytophagaceae</taxon>
        <taxon>Xanthocytophaga</taxon>
    </lineage>
</organism>
<dbReference type="InterPro" id="IPR012944">
    <property type="entry name" value="SusD_RagB_dom"/>
</dbReference>
<evidence type="ECO:0000256" key="3">
    <source>
        <dbReference type="ARBA" id="ARBA00022729"/>
    </source>
</evidence>
<comment type="similarity">
    <text evidence="2">Belongs to the SusD family.</text>
</comment>
<dbReference type="Proteomes" id="UP001228581">
    <property type="component" value="Unassembled WGS sequence"/>
</dbReference>
<gene>
    <name evidence="7" type="ORF">QNI19_11645</name>
</gene>
<name>A0ABT7CIQ3_9BACT</name>
<dbReference type="PROSITE" id="PS51257">
    <property type="entry name" value="PROKAR_LIPOPROTEIN"/>
    <property type="match status" value="1"/>
</dbReference>
<evidence type="ECO:0000256" key="5">
    <source>
        <dbReference type="ARBA" id="ARBA00023237"/>
    </source>
</evidence>
<dbReference type="InterPro" id="IPR011990">
    <property type="entry name" value="TPR-like_helical_dom_sf"/>
</dbReference>
<dbReference type="EMBL" id="JASJOT010000006">
    <property type="protein sequence ID" value="MDJ1493587.1"/>
    <property type="molecule type" value="Genomic_DNA"/>
</dbReference>
<dbReference type="RefSeq" id="WP_313995874.1">
    <property type="nucleotide sequence ID" value="NZ_JASJOT010000006.1"/>
</dbReference>
<feature type="domain" description="RagB/SusD" evidence="6">
    <location>
        <begin position="296"/>
        <end position="593"/>
    </location>
</feature>
<dbReference type="SUPFAM" id="SSF48452">
    <property type="entry name" value="TPR-like"/>
    <property type="match status" value="1"/>
</dbReference>
<evidence type="ECO:0000256" key="2">
    <source>
        <dbReference type="ARBA" id="ARBA00006275"/>
    </source>
</evidence>
<dbReference type="Pfam" id="PF07980">
    <property type="entry name" value="SusD_RagB"/>
    <property type="match status" value="1"/>
</dbReference>
<comment type="caution">
    <text evidence="7">The sequence shown here is derived from an EMBL/GenBank/DDBJ whole genome shotgun (WGS) entry which is preliminary data.</text>
</comment>